<dbReference type="RefSeq" id="WP_238242562.1">
    <property type="nucleotide sequence ID" value="NZ_BPQP01000008.1"/>
</dbReference>
<evidence type="ECO:0008006" key="3">
    <source>
        <dbReference type="Google" id="ProtNLM"/>
    </source>
</evidence>
<evidence type="ECO:0000313" key="2">
    <source>
        <dbReference type="Proteomes" id="UP001055125"/>
    </source>
</evidence>
<reference evidence="1" key="2">
    <citation type="submission" date="2021-08" db="EMBL/GenBank/DDBJ databases">
        <authorList>
            <person name="Tani A."/>
            <person name="Ola A."/>
            <person name="Ogura Y."/>
            <person name="Katsura K."/>
            <person name="Hayashi T."/>
        </authorList>
    </citation>
    <scope>NUCLEOTIDE SEQUENCE</scope>
    <source>
        <strain evidence="1">DSM 19015</strain>
    </source>
</reference>
<evidence type="ECO:0000313" key="1">
    <source>
        <dbReference type="EMBL" id="GJD93351.1"/>
    </source>
</evidence>
<reference evidence="1" key="1">
    <citation type="journal article" date="2021" name="Front. Microbiol.">
        <title>Comprehensive Comparative Genomics and Phenotyping of Methylobacterium Species.</title>
        <authorList>
            <person name="Alessa O."/>
            <person name="Ogura Y."/>
            <person name="Fujitani Y."/>
            <person name="Takami H."/>
            <person name="Hayashi T."/>
            <person name="Sahin N."/>
            <person name="Tani A."/>
        </authorList>
    </citation>
    <scope>NUCLEOTIDE SEQUENCE</scope>
    <source>
        <strain evidence="1">DSM 19015</strain>
    </source>
</reference>
<organism evidence="1 2">
    <name type="scientific">Methylobacterium iners</name>
    <dbReference type="NCBI Taxonomy" id="418707"/>
    <lineage>
        <taxon>Bacteria</taxon>
        <taxon>Pseudomonadati</taxon>
        <taxon>Pseudomonadota</taxon>
        <taxon>Alphaproteobacteria</taxon>
        <taxon>Hyphomicrobiales</taxon>
        <taxon>Methylobacteriaceae</taxon>
        <taxon>Methylobacterium</taxon>
    </lineage>
</organism>
<accession>A0ABQ4RRE4</accession>
<protein>
    <recommendedName>
        <fullName evidence="3">DUF4376 domain-containing protein</fullName>
    </recommendedName>
</protein>
<dbReference type="EMBL" id="BPQP01000008">
    <property type="protein sequence ID" value="GJD93351.1"/>
    <property type="molecule type" value="Genomic_DNA"/>
</dbReference>
<gene>
    <name evidence="1" type="ORF">OCOJLMKI_0544</name>
</gene>
<sequence>MTSEPLFNIDHDGQGYRNMSLDALAAAGVPDVLVLDQVKDHLKAGVDAKAETLRNLIMTPGSGQVMEYQEVQAQAVAALKAPSTATEAKYPMLAASIGIDIDPSTGEPATDVLGVARSISAAYSLWQQAGSAIRGVRLAGKKAIDEATTAEEAAEAYGAITWPPIAG</sequence>
<name>A0ABQ4RRE4_9HYPH</name>
<proteinExistence type="predicted"/>
<comment type="caution">
    <text evidence="1">The sequence shown here is derived from an EMBL/GenBank/DDBJ whole genome shotgun (WGS) entry which is preliminary data.</text>
</comment>
<keyword evidence="2" id="KW-1185">Reference proteome</keyword>
<dbReference type="Proteomes" id="UP001055125">
    <property type="component" value="Unassembled WGS sequence"/>
</dbReference>